<comment type="similarity">
    <text evidence="2">Belongs to the NipSnap family.</text>
</comment>
<evidence type="ECO:0000313" key="9">
    <source>
        <dbReference type="Proteomes" id="UP001501920"/>
    </source>
</evidence>
<evidence type="ECO:0000256" key="2">
    <source>
        <dbReference type="ARBA" id="ARBA00005291"/>
    </source>
</evidence>
<dbReference type="OMA" id="YRCSVYL"/>
<evidence type="ECO:0000256" key="3">
    <source>
        <dbReference type="ARBA" id="ARBA00022946"/>
    </source>
</evidence>
<dbReference type="SUPFAM" id="SSF54909">
    <property type="entry name" value="Dimeric alpha+beta barrel"/>
    <property type="match status" value="2"/>
</dbReference>
<dbReference type="STRING" id="42514.ENSPNAP00000034553"/>
<evidence type="ECO:0000313" key="8">
    <source>
        <dbReference type="Ensembl" id="ENSPNAP00000034553.2"/>
    </source>
</evidence>
<dbReference type="FunFam" id="3.30.70.100:FF:000003">
    <property type="entry name" value="Protein NipSnap homolog 2"/>
    <property type="match status" value="1"/>
</dbReference>
<dbReference type="GO" id="GO:0000423">
    <property type="term" value="P:mitophagy"/>
    <property type="evidence" value="ECO:0007669"/>
    <property type="project" value="Ensembl"/>
</dbReference>
<name>A0A3B4EFP1_PYGNA</name>
<dbReference type="Pfam" id="PF07978">
    <property type="entry name" value="NIPSNAP"/>
    <property type="match status" value="1"/>
</dbReference>
<gene>
    <name evidence="8" type="primary">NIPSNAP1</name>
</gene>
<dbReference type="PANTHER" id="PTHR21017:SF11">
    <property type="entry name" value="PROTEIN NIPSNAP HOMOLOG 1"/>
    <property type="match status" value="1"/>
</dbReference>
<organism evidence="8 9">
    <name type="scientific">Pygocentrus nattereri</name>
    <name type="common">Red-bellied piranha</name>
    <dbReference type="NCBI Taxonomy" id="42514"/>
    <lineage>
        <taxon>Eukaryota</taxon>
        <taxon>Metazoa</taxon>
        <taxon>Chordata</taxon>
        <taxon>Craniata</taxon>
        <taxon>Vertebrata</taxon>
        <taxon>Euteleostomi</taxon>
        <taxon>Actinopterygii</taxon>
        <taxon>Neopterygii</taxon>
        <taxon>Teleostei</taxon>
        <taxon>Ostariophysi</taxon>
        <taxon>Characiformes</taxon>
        <taxon>Characoidei</taxon>
        <taxon>Pygocentrus</taxon>
    </lineage>
</organism>
<dbReference type="Ensembl" id="ENSPNAT00000038608.2">
    <property type="protein sequence ID" value="ENSPNAP00000034553.2"/>
    <property type="gene ID" value="ENSPNAG00000023946.2"/>
</dbReference>
<reference evidence="8" key="2">
    <citation type="submission" date="2025-08" db="UniProtKB">
        <authorList>
            <consortium name="Ensembl"/>
        </authorList>
    </citation>
    <scope>IDENTIFICATION</scope>
</reference>
<keyword evidence="4" id="KW-0072">Autophagy</keyword>
<evidence type="ECO:0000256" key="1">
    <source>
        <dbReference type="ARBA" id="ARBA00004305"/>
    </source>
</evidence>
<dbReference type="AlphaFoldDB" id="A0A3B4EFP1"/>
<sequence>MTATWCVNLLRKRRFWRETCRRSPLVRGLANKSDDGWLRSMFAHNVDARKDAHSNLLSKKETSGLYKIQFHNVKPECLEAYNKLSTEVHKELHNDADYPCEVVGSWNTWYGEQDQAVHLWRYYGGYPALTECLNKLRLNKSYLEFRKERSKMLISRRNQLLLEFSFWNDPVPRPGPNLYELRTYRLKPGTMIEWGNHWARAIKYRQENHEAVGGFFTQIGELYIVHHLWAYKDLQSREETRNSAWLKEGWDANVHYTACCPNAERRLYVPAVFNKRAFT</sequence>
<dbReference type="OrthoDB" id="10262843at2759"/>
<dbReference type="InterPro" id="IPR011008">
    <property type="entry name" value="Dimeric_a/b-barrel"/>
</dbReference>
<dbReference type="GeneTree" id="ENSGT00950000183018"/>
<dbReference type="GO" id="GO:0005759">
    <property type="term" value="C:mitochondrial matrix"/>
    <property type="evidence" value="ECO:0007669"/>
    <property type="project" value="UniProtKB-SubCell"/>
</dbReference>
<dbReference type="InterPro" id="IPR012577">
    <property type="entry name" value="NIPSNAP"/>
</dbReference>
<keyword evidence="9" id="KW-1185">Reference proteome</keyword>
<evidence type="ECO:0000256" key="6">
    <source>
        <dbReference type="ARBA" id="ARBA00056412"/>
    </source>
</evidence>
<protein>
    <recommendedName>
        <fullName evidence="7">NIPSNAP domain-containing protein</fullName>
    </recommendedName>
</protein>
<keyword evidence="3" id="KW-0809">Transit peptide</keyword>
<comment type="subcellular location">
    <subcellularLocation>
        <location evidence="1">Mitochondrion matrix</location>
    </subcellularLocation>
</comment>
<keyword evidence="5" id="KW-0496">Mitochondrion</keyword>
<evidence type="ECO:0000256" key="5">
    <source>
        <dbReference type="ARBA" id="ARBA00023128"/>
    </source>
</evidence>
<accession>A0A3B4EFP1</accession>
<dbReference type="Proteomes" id="UP001501920">
    <property type="component" value="Chromosome 20"/>
</dbReference>
<proteinExistence type="inferred from homology"/>
<reference evidence="8" key="3">
    <citation type="submission" date="2025-09" db="UniProtKB">
        <authorList>
            <consortium name="Ensembl"/>
        </authorList>
    </citation>
    <scope>IDENTIFICATION</scope>
</reference>
<evidence type="ECO:0000256" key="4">
    <source>
        <dbReference type="ARBA" id="ARBA00023006"/>
    </source>
</evidence>
<dbReference type="Gene3D" id="3.30.70.100">
    <property type="match status" value="2"/>
</dbReference>
<comment type="function">
    <text evidence="6">Protein involved in mitophagy. Accumulates on the mitochondria surface in response to mitochondrial depolarization and acts as a 'eat me' signal by recruiting proteins involved in selective autophagy.</text>
</comment>
<evidence type="ECO:0000259" key="7">
    <source>
        <dbReference type="Pfam" id="PF07978"/>
    </source>
</evidence>
<reference evidence="8 9" key="1">
    <citation type="submission" date="2020-10" db="EMBL/GenBank/DDBJ databases">
        <title>Pygocentrus nattereri (red-bellied piranha) genome, fPygNat1, primary haplotype.</title>
        <authorList>
            <person name="Myers G."/>
            <person name="Meyer A."/>
            <person name="Karagic N."/>
            <person name="Pippel M."/>
            <person name="Winkler S."/>
            <person name="Tracey A."/>
            <person name="Wood J."/>
            <person name="Formenti G."/>
            <person name="Howe K."/>
            <person name="Fedrigo O."/>
            <person name="Jarvis E.D."/>
        </authorList>
    </citation>
    <scope>NUCLEOTIDE SEQUENCE [LARGE SCALE GENOMIC DNA]</scope>
</reference>
<dbReference type="FunFam" id="3.30.70.100:FF:000007">
    <property type="entry name" value="protein NipSnap homolog 2"/>
    <property type="match status" value="1"/>
</dbReference>
<feature type="domain" description="NIPSNAP" evidence="7">
    <location>
        <begin position="179"/>
        <end position="273"/>
    </location>
</feature>
<dbReference type="PANTHER" id="PTHR21017">
    <property type="entry name" value="NIPSNAP-RELATED"/>
    <property type="match status" value="1"/>
</dbReference>
<dbReference type="InterPro" id="IPR051557">
    <property type="entry name" value="NipSnap_domain"/>
</dbReference>